<evidence type="ECO:0000313" key="2">
    <source>
        <dbReference type="Proteomes" id="UP001630127"/>
    </source>
</evidence>
<evidence type="ECO:0000313" key="1">
    <source>
        <dbReference type="EMBL" id="KAL3522687.1"/>
    </source>
</evidence>
<gene>
    <name evidence="1" type="ORF">ACH5RR_015521</name>
</gene>
<name>A0ABD2ZTD9_9GENT</name>
<dbReference type="EMBL" id="JBJUIK010000007">
    <property type="protein sequence ID" value="KAL3522687.1"/>
    <property type="molecule type" value="Genomic_DNA"/>
</dbReference>
<protein>
    <submittedName>
        <fullName evidence="1">Uncharacterized protein</fullName>
    </submittedName>
</protein>
<sequence>MEATGKDVNNQMYSLALAEYQCKDSWGDSQKHLLAPLEPHKIGKKIRDIKWEAIMSYVPYKFEASMREIQAISPYANPWLRAIPSNIRVQVVEGSNSQDTVIGSNLNVQQSDTLTNEDLDARGLGSSRKG</sequence>
<comment type="caution">
    <text evidence="1">The sequence shown here is derived from an EMBL/GenBank/DDBJ whole genome shotgun (WGS) entry which is preliminary data.</text>
</comment>
<dbReference type="AlphaFoldDB" id="A0ABD2ZTD9"/>
<organism evidence="1 2">
    <name type="scientific">Cinchona calisaya</name>
    <dbReference type="NCBI Taxonomy" id="153742"/>
    <lineage>
        <taxon>Eukaryota</taxon>
        <taxon>Viridiplantae</taxon>
        <taxon>Streptophyta</taxon>
        <taxon>Embryophyta</taxon>
        <taxon>Tracheophyta</taxon>
        <taxon>Spermatophyta</taxon>
        <taxon>Magnoliopsida</taxon>
        <taxon>eudicotyledons</taxon>
        <taxon>Gunneridae</taxon>
        <taxon>Pentapetalae</taxon>
        <taxon>asterids</taxon>
        <taxon>lamiids</taxon>
        <taxon>Gentianales</taxon>
        <taxon>Rubiaceae</taxon>
        <taxon>Cinchonoideae</taxon>
        <taxon>Cinchoneae</taxon>
        <taxon>Cinchona</taxon>
    </lineage>
</organism>
<accession>A0ABD2ZTD9</accession>
<proteinExistence type="predicted"/>
<reference evidence="1 2" key="1">
    <citation type="submission" date="2024-11" db="EMBL/GenBank/DDBJ databases">
        <title>A near-complete genome assembly of Cinchona calisaya.</title>
        <authorList>
            <person name="Lian D.C."/>
            <person name="Zhao X.W."/>
            <person name="Wei L."/>
        </authorList>
    </citation>
    <scope>NUCLEOTIDE SEQUENCE [LARGE SCALE GENOMIC DNA]</scope>
    <source>
        <tissue evidence="1">Nenye</tissue>
    </source>
</reference>
<keyword evidence="2" id="KW-1185">Reference proteome</keyword>
<dbReference type="Proteomes" id="UP001630127">
    <property type="component" value="Unassembled WGS sequence"/>
</dbReference>